<evidence type="ECO:0000313" key="3">
    <source>
        <dbReference type="Proteomes" id="UP000567067"/>
    </source>
</evidence>
<name>A0A7W3XUM0_9BACL</name>
<comment type="caution">
    <text evidence="2">The sequence shown here is derived from an EMBL/GenBank/DDBJ whole genome shotgun (WGS) entry which is preliminary data.</text>
</comment>
<evidence type="ECO:0000256" key="1">
    <source>
        <dbReference type="SAM" id="MobiDB-lite"/>
    </source>
</evidence>
<reference evidence="2 3" key="1">
    <citation type="submission" date="2020-08" db="EMBL/GenBank/DDBJ databases">
        <title>Genomic Encyclopedia of Type Strains, Phase III (KMG-III): the genomes of soil and plant-associated and newly described type strains.</title>
        <authorList>
            <person name="Whitman W."/>
        </authorList>
    </citation>
    <scope>NUCLEOTIDE SEQUENCE [LARGE SCALE GENOMIC DNA]</scope>
    <source>
        <strain evidence="2 3">CECT 8693</strain>
    </source>
</reference>
<feature type="region of interest" description="Disordered" evidence="1">
    <location>
        <begin position="74"/>
        <end position="105"/>
    </location>
</feature>
<dbReference type="RefSeq" id="WP_182540573.1">
    <property type="nucleotide sequence ID" value="NZ_JACJIP010000071.1"/>
</dbReference>
<dbReference type="AlphaFoldDB" id="A0A7W3XUM0"/>
<dbReference type="EMBL" id="JACJIP010000071">
    <property type="protein sequence ID" value="MBA9088776.1"/>
    <property type="molecule type" value="Genomic_DNA"/>
</dbReference>
<evidence type="ECO:0000313" key="2">
    <source>
        <dbReference type="EMBL" id="MBA9088776.1"/>
    </source>
</evidence>
<accession>A0A7W3XUM0</accession>
<feature type="compositionally biased region" description="Acidic residues" evidence="1">
    <location>
        <begin position="85"/>
        <end position="96"/>
    </location>
</feature>
<gene>
    <name evidence="2" type="ORF">FHR92_005309</name>
</gene>
<proteinExistence type="predicted"/>
<sequence length="105" mass="12122">MSTQYRDAELFLVVIDGHIEESQKIGFASVTTHALNVIKSRYNKLLKLITEKDAAIKELQEENEKLQFELDEMTEDRNMWRSNSDDPDDWEGESDGIQEPSTQST</sequence>
<keyword evidence="3" id="KW-1185">Reference proteome</keyword>
<dbReference type="Proteomes" id="UP000567067">
    <property type="component" value="Unassembled WGS sequence"/>
</dbReference>
<protein>
    <submittedName>
        <fullName evidence="2">Uncharacterized protein</fullName>
    </submittedName>
</protein>
<organism evidence="2 3">
    <name type="scientific">Fontibacillus solani</name>
    <dbReference type="NCBI Taxonomy" id="1572857"/>
    <lineage>
        <taxon>Bacteria</taxon>
        <taxon>Bacillati</taxon>
        <taxon>Bacillota</taxon>
        <taxon>Bacilli</taxon>
        <taxon>Bacillales</taxon>
        <taxon>Paenibacillaceae</taxon>
        <taxon>Fontibacillus</taxon>
    </lineage>
</organism>